<gene>
    <name evidence="4" type="ORF">AOQ84DRAFT_345104</name>
</gene>
<accession>A0A8E2EV76</accession>
<sequence>MAREMQGEALSSLPILDLSYADDPSRRLILLQELHNALFNVGFLYIKNHGVPLETITNLVSRLPALFNQGNDFKASLSKLNSPHFLGYSGFAEETTLGKKDLREQFDLATELPVVWQDPKNHKATGGVGDRDFTKLYWRLRGPNQWPCEDQIPGFKNAYLKYHDALQALSYRFVHLVEEAFGIPIGTFDNFFLPHSTGAQAKTREYMPPQHRIKLVKYPPSTENYQGQGVGAHKDSSGWLTFLYQVGREEGLEVVSTIGEWILAPPIEGTFVVNFGNAFEAATDGAVKATVHRVKAPLSTSNPRYSIPFFQGLPLDLTISEIRRYIPESVRKLRRESGALENHDSVSTFLDSRWDSLGESQLRKWIRSHEEVGRKWYGDEVASYYLR</sequence>
<evidence type="ECO:0000256" key="1">
    <source>
        <dbReference type="ARBA" id="ARBA00008056"/>
    </source>
</evidence>
<keyword evidence="5" id="KW-1185">Reference proteome</keyword>
<dbReference type="InterPro" id="IPR050231">
    <property type="entry name" value="Iron_ascorbate_oxido_reductase"/>
</dbReference>
<dbReference type="AlphaFoldDB" id="A0A8E2EV76"/>
<dbReference type="Gene3D" id="2.60.120.330">
    <property type="entry name" value="B-lactam Antibiotic, Isopenicillin N Synthase, Chain"/>
    <property type="match status" value="1"/>
</dbReference>
<dbReference type="SUPFAM" id="SSF51197">
    <property type="entry name" value="Clavaminate synthase-like"/>
    <property type="match status" value="1"/>
</dbReference>
<name>A0A8E2EV76_9PEZI</name>
<dbReference type="Pfam" id="PF14226">
    <property type="entry name" value="DIOX_N"/>
    <property type="match status" value="1"/>
</dbReference>
<feature type="domain" description="Fe2OG dioxygenase" evidence="3">
    <location>
        <begin position="209"/>
        <end position="313"/>
    </location>
</feature>
<protein>
    <submittedName>
        <fullName evidence="4">Clavaminate synthase-like protein</fullName>
    </submittedName>
</protein>
<dbReference type="PROSITE" id="PS51471">
    <property type="entry name" value="FE2OG_OXY"/>
    <property type="match status" value="1"/>
</dbReference>
<evidence type="ECO:0000313" key="4">
    <source>
        <dbReference type="EMBL" id="OCL05201.1"/>
    </source>
</evidence>
<dbReference type="InterPro" id="IPR005123">
    <property type="entry name" value="Oxoglu/Fe-dep_dioxygenase_dom"/>
</dbReference>
<dbReference type="GO" id="GO:0044283">
    <property type="term" value="P:small molecule biosynthetic process"/>
    <property type="evidence" value="ECO:0007669"/>
    <property type="project" value="UniProtKB-ARBA"/>
</dbReference>
<dbReference type="OrthoDB" id="627829at2759"/>
<keyword evidence="2" id="KW-0408">Iron</keyword>
<dbReference type="GO" id="GO:0016491">
    <property type="term" value="F:oxidoreductase activity"/>
    <property type="evidence" value="ECO:0007669"/>
    <property type="project" value="UniProtKB-KW"/>
</dbReference>
<dbReference type="InterPro" id="IPR044861">
    <property type="entry name" value="IPNS-like_FE2OG_OXY"/>
</dbReference>
<comment type="similarity">
    <text evidence="1 2">Belongs to the iron/ascorbate-dependent oxidoreductase family.</text>
</comment>
<organism evidence="4 5">
    <name type="scientific">Glonium stellatum</name>
    <dbReference type="NCBI Taxonomy" id="574774"/>
    <lineage>
        <taxon>Eukaryota</taxon>
        <taxon>Fungi</taxon>
        <taxon>Dikarya</taxon>
        <taxon>Ascomycota</taxon>
        <taxon>Pezizomycotina</taxon>
        <taxon>Dothideomycetes</taxon>
        <taxon>Pleosporomycetidae</taxon>
        <taxon>Gloniales</taxon>
        <taxon>Gloniaceae</taxon>
        <taxon>Glonium</taxon>
    </lineage>
</organism>
<proteinExistence type="inferred from homology"/>
<keyword evidence="2" id="KW-0479">Metal-binding</keyword>
<dbReference type="GO" id="GO:0046872">
    <property type="term" value="F:metal ion binding"/>
    <property type="evidence" value="ECO:0007669"/>
    <property type="project" value="UniProtKB-KW"/>
</dbReference>
<dbReference type="InterPro" id="IPR027443">
    <property type="entry name" value="IPNS-like_sf"/>
</dbReference>
<evidence type="ECO:0000313" key="5">
    <source>
        <dbReference type="Proteomes" id="UP000250140"/>
    </source>
</evidence>
<dbReference type="Pfam" id="PF03171">
    <property type="entry name" value="2OG-FeII_Oxy"/>
    <property type="match status" value="1"/>
</dbReference>
<evidence type="ECO:0000259" key="3">
    <source>
        <dbReference type="PROSITE" id="PS51471"/>
    </source>
</evidence>
<keyword evidence="2" id="KW-0560">Oxidoreductase</keyword>
<dbReference type="PANTHER" id="PTHR47990">
    <property type="entry name" value="2-OXOGLUTARATE (2OG) AND FE(II)-DEPENDENT OXYGENASE SUPERFAMILY PROTEIN-RELATED"/>
    <property type="match status" value="1"/>
</dbReference>
<dbReference type="EMBL" id="KV750353">
    <property type="protein sequence ID" value="OCL05201.1"/>
    <property type="molecule type" value="Genomic_DNA"/>
</dbReference>
<dbReference type="Proteomes" id="UP000250140">
    <property type="component" value="Unassembled WGS sequence"/>
</dbReference>
<evidence type="ECO:0000256" key="2">
    <source>
        <dbReference type="RuleBase" id="RU003682"/>
    </source>
</evidence>
<reference evidence="4 5" key="1">
    <citation type="journal article" date="2016" name="Nat. Commun.">
        <title>Ectomycorrhizal ecology is imprinted in the genome of the dominant symbiotic fungus Cenococcum geophilum.</title>
        <authorList>
            <consortium name="DOE Joint Genome Institute"/>
            <person name="Peter M."/>
            <person name="Kohler A."/>
            <person name="Ohm R.A."/>
            <person name="Kuo A."/>
            <person name="Krutzmann J."/>
            <person name="Morin E."/>
            <person name="Arend M."/>
            <person name="Barry K.W."/>
            <person name="Binder M."/>
            <person name="Choi C."/>
            <person name="Clum A."/>
            <person name="Copeland A."/>
            <person name="Grisel N."/>
            <person name="Haridas S."/>
            <person name="Kipfer T."/>
            <person name="LaButti K."/>
            <person name="Lindquist E."/>
            <person name="Lipzen A."/>
            <person name="Maire R."/>
            <person name="Meier B."/>
            <person name="Mihaltcheva S."/>
            <person name="Molinier V."/>
            <person name="Murat C."/>
            <person name="Poggeler S."/>
            <person name="Quandt C.A."/>
            <person name="Sperisen C."/>
            <person name="Tritt A."/>
            <person name="Tisserant E."/>
            <person name="Crous P.W."/>
            <person name="Henrissat B."/>
            <person name="Nehls U."/>
            <person name="Egli S."/>
            <person name="Spatafora J.W."/>
            <person name="Grigoriev I.V."/>
            <person name="Martin F.M."/>
        </authorList>
    </citation>
    <scope>NUCLEOTIDE SEQUENCE [LARGE SCALE GENOMIC DNA]</scope>
    <source>
        <strain evidence="4 5">CBS 207.34</strain>
    </source>
</reference>
<dbReference type="InterPro" id="IPR026992">
    <property type="entry name" value="DIOX_N"/>
</dbReference>